<sequence length="139" mass="15152">MLASISLIFSRITNQSLSREASEGWIDLTKLVTGGGSNKGPYDELASEIGKQVYIDIAGWHLYMRDLSANPTTKMHQALALQIGPKASQGRISESDISDVLKKIPIKAGAGKTQVTLYDLTPSMCLGDLARIAEDFQRR</sequence>
<dbReference type="STRING" id="1157962.A0A250WYQ2"/>
<proteinExistence type="predicted"/>
<name>A0A250WYQ2_9CHLO</name>
<dbReference type="Proteomes" id="UP000232323">
    <property type="component" value="Unassembled WGS sequence"/>
</dbReference>
<dbReference type="Pfam" id="PF11378">
    <property type="entry name" value="DUF3181"/>
    <property type="match status" value="1"/>
</dbReference>
<dbReference type="AlphaFoldDB" id="A0A250WYQ2"/>
<keyword evidence="2" id="KW-1185">Reference proteome</keyword>
<gene>
    <name evidence="1" type="ORF">CEUSTIGMA_g3416.t1</name>
</gene>
<dbReference type="OrthoDB" id="498085at2759"/>
<dbReference type="InterPro" id="IPR021518">
    <property type="entry name" value="DUF3181"/>
</dbReference>
<evidence type="ECO:0000313" key="2">
    <source>
        <dbReference type="Proteomes" id="UP000232323"/>
    </source>
</evidence>
<organism evidence="1 2">
    <name type="scientific">Chlamydomonas eustigma</name>
    <dbReference type="NCBI Taxonomy" id="1157962"/>
    <lineage>
        <taxon>Eukaryota</taxon>
        <taxon>Viridiplantae</taxon>
        <taxon>Chlorophyta</taxon>
        <taxon>core chlorophytes</taxon>
        <taxon>Chlorophyceae</taxon>
        <taxon>CS clade</taxon>
        <taxon>Chlamydomonadales</taxon>
        <taxon>Chlamydomonadaceae</taxon>
        <taxon>Chlamydomonas</taxon>
    </lineage>
</organism>
<protein>
    <submittedName>
        <fullName evidence="1">Uncharacterized protein</fullName>
    </submittedName>
</protein>
<dbReference type="EMBL" id="BEGY01000014">
    <property type="protein sequence ID" value="GAX75973.1"/>
    <property type="molecule type" value="Genomic_DNA"/>
</dbReference>
<reference evidence="1 2" key="1">
    <citation type="submission" date="2017-08" db="EMBL/GenBank/DDBJ databases">
        <title>Acidophilic green algal genome provides insights into adaptation to an acidic environment.</title>
        <authorList>
            <person name="Hirooka S."/>
            <person name="Hirose Y."/>
            <person name="Kanesaki Y."/>
            <person name="Higuchi S."/>
            <person name="Fujiwara T."/>
            <person name="Onuma R."/>
            <person name="Era A."/>
            <person name="Ohbayashi R."/>
            <person name="Uzuka A."/>
            <person name="Nozaki H."/>
            <person name="Yoshikawa H."/>
            <person name="Miyagishima S.Y."/>
        </authorList>
    </citation>
    <scope>NUCLEOTIDE SEQUENCE [LARGE SCALE GENOMIC DNA]</scope>
    <source>
        <strain evidence="1 2">NIES-2499</strain>
    </source>
</reference>
<comment type="caution">
    <text evidence="1">The sequence shown here is derived from an EMBL/GenBank/DDBJ whole genome shotgun (WGS) entry which is preliminary data.</text>
</comment>
<accession>A0A250WYQ2</accession>
<evidence type="ECO:0000313" key="1">
    <source>
        <dbReference type="EMBL" id="GAX75973.1"/>
    </source>
</evidence>